<reference evidence="2 3" key="1">
    <citation type="submission" date="2020-03" db="EMBL/GenBank/DDBJ databases">
        <title>Cyclobacterium plantarum sp. nov., a marine bacterium isolated from a coastal-marine wetland.</title>
        <authorList>
            <person name="Sanchez-Porro C."/>
            <person name="Ventosa A."/>
            <person name="Amoozegar M."/>
        </authorList>
    </citation>
    <scope>NUCLEOTIDE SEQUENCE [LARGE SCALE GENOMIC DNA]</scope>
    <source>
        <strain evidence="2 3">GBPx2</strain>
    </source>
</reference>
<evidence type="ECO:0008006" key="4">
    <source>
        <dbReference type="Google" id="ProtNLM"/>
    </source>
</evidence>
<feature type="signal peptide" evidence="1">
    <location>
        <begin position="1"/>
        <end position="20"/>
    </location>
</feature>
<evidence type="ECO:0000313" key="2">
    <source>
        <dbReference type="EMBL" id="NHE55461.1"/>
    </source>
</evidence>
<sequence>MKALLFLFISFLFTAGISHAQDDRTDRLGIGIGPAKMYGDNTGVHSKFKFKVLPVLSLDYNKKIETNFDVKATLGWQMVNSGDFYNTEQIDKIAESNLPHAFRGNIYYADVMPVYHINPNQSGYLPSLIKVYTGLGLGYFYSQRTDERLILNDPLRRTETYSASDSGIYLPFRLGIYKDLQSDADIGLEATLVVSPFSELEGNDQQQKRIKSDMLMQFQFFYRIFIGK</sequence>
<comment type="caution">
    <text evidence="2">The sequence shown here is derived from an EMBL/GenBank/DDBJ whole genome shotgun (WGS) entry which is preliminary data.</text>
</comment>
<gene>
    <name evidence="2" type="ORF">G9Q97_01385</name>
</gene>
<keyword evidence="1" id="KW-0732">Signal</keyword>
<evidence type="ECO:0000256" key="1">
    <source>
        <dbReference type="SAM" id="SignalP"/>
    </source>
</evidence>
<proteinExistence type="predicted"/>
<dbReference type="RefSeq" id="WP_166142391.1">
    <property type="nucleotide sequence ID" value="NZ_JAANYN010000001.1"/>
</dbReference>
<name>A0ABX0H116_9BACT</name>
<evidence type="ECO:0000313" key="3">
    <source>
        <dbReference type="Proteomes" id="UP000649799"/>
    </source>
</evidence>
<dbReference type="EMBL" id="JAANYN010000001">
    <property type="protein sequence ID" value="NHE55461.1"/>
    <property type="molecule type" value="Genomic_DNA"/>
</dbReference>
<organism evidence="2 3">
    <name type="scientific">Cyclobacterium plantarum</name>
    <dbReference type="NCBI Taxonomy" id="2716263"/>
    <lineage>
        <taxon>Bacteria</taxon>
        <taxon>Pseudomonadati</taxon>
        <taxon>Bacteroidota</taxon>
        <taxon>Cytophagia</taxon>
        <taxon>Cytophagales</taxon>
        <taxon>Cyclobacteriaceae</taxon>
        <taxon>Cyclobacterium</taxon>
    </lineage>
</organism>
<accession>A0ABX0H116</accession>
<dbReference type="Proteomes" id="UP000649799">
    <property type="component" value="Unassembled WGS sequence"/>
</dbReference>
<keyword evidence="3" id="KW-1185">Reference proteome</keyword>
<feature type="chain" id="PRO_5045657012" description="Outer membrane protein beta-barrel domain-containing protein" evidence="1">
    <location>
        <begin position="21"/>
        <end position="228"/>
    </location>
</feature>
<protein>
    <recommendedName>
        <fullName evidence="4">Outer membrane protein beta-barrel domain-containing protein</fullName>
    </recommendedName>
</protein>